<dbReference type="AlphaFoldDB" id="A0A5C5G6K4"/>
<evidence type="ECO:0000313" key="3">
    <source>
        <dbReference type="Proteomes" id="UP000311382"/>
    </source>
</evidence>
<keyword evidence="3" id="KW-1185">Reference proteome</keyword>
<accession>A0A5C5G6K4</accession>
<sequence length="323" mass="34591">MLLCFLSGHQLSRLTQCFSRCRGPRAAARRPVLPQRARALTAFGRLRRPSPPLYVPPHLCMCRQAPRLTLPGPAAVLDHQAAVARLIRLSLLVDVLAPRHLAPSLAGQRVRRIVVEQQEARAVRGGGGAARGLAAGGERPFRSNVASDRLHRRTNRTQKGSCRPYPAHTLRRARDFRRPQQPPLGPLPLVLPHPHSADNAALAQALEARFPPPSPVPPHALDAPTSSSTQPPPHNLHRRRALPPPPAALGKARPVPHALGLPSRSARSVHAPRSALVRLVGQLVLVLVAQSCADRVARGGFEGSGEGQGGGEGAGEEVEAPCR</sequence>
<dbReference type="EMBL" id="SOZI01000001">
    <property type="protein sequence ID" value="TNY24783.1"/>
    <property type="molecule type" value="Genomic_DNA"/>
</dbReference>
<proteinExistence type="predicted"/>
<organism evidence="2 3">
    <name type="scientific">Rhodotorula diobovata</name>
    <dbReference type="NCBI Taxonomy" id="5288"/>
    <lineage>
        <taxon>Eukaryota</taxon>
        <taxon>Fungi</taxon>
        <taxon>Dikarya</taxon>
        <taxon>Basidiomycota</taxon>
        <taxon>Pucciniomycotina</taxon>
        <taxon>Microbotryomycetes</taxon>
        <taxon>Sporidiobolales</taxon>
        <taxon>Sporidiobolaceae</taxon>
        <taxon>Rhodotorula</taxon>
    </lineage>
</organism>
<protein>
    <submittedName>
        <fullName evidence="2">Uncharacterized protein</fullName>
    </submittedName>
</protein>
<name>A0A5C5G6K4_9BASI</name>
<reference evidence="2 3" key="1">
    <citation type="submission" date="2019-03" db="EMBL/GenBank/DDBJ databases">
        <title>Rhodosporidium diobovatum UCD-FST 08-225 genome sequencing, assembly, and annotation.</title>
        <authorList>
            <person name="Fakankun I.U."/>
            <person name="Fristensky B."/>
            <person name="Levin D.B."/>
        </authorList>
    </citation>
    <scope>NUCLEOTIDE SEQUENCE [LARGE SCALE GENOMIC DNA]</scope>
    <source>
        <strain evidence="2 3">UCD-FST 08-225</strain>
    </source>
</reference>
<dbReference type="Proteomes" id="UP000311382">
    <property type="component" value="Unassembled WGS sequence"/>
</dbReference>
<evidence type="ECO:0000256" key="1">
    <source>
        <dbReference type="SAM" id="MobiDB-lite"/>
    </source>
</evidence>
<feature type="region of interest" description="Disordered" evidence="1">
    <location>
        <begin position="126"/>
        <end position="187"/>
    </location>
</feature>
<evidence type="ECO:0000313" key="2">
    <source>
        <dbReference type="EMBL" id="TNY24783.1"/>
    </source>
</evidence>
<feature type="compositionally biased region" description="Gly residues" evidence="1">
    <location>
        <begin position="300"/>
        <end position="313"/>
    </location>
</feature>
<feature type="compositionally biased region" description="Acidic residues" evidence="1">
    <location>
        <begin position="314"/>
        <end position="323"/>
    </location>
</feature>
<comment type="caution">
    <text evidence="2">The sequence shown here is derived from an EMBL/GenBank/DDBJ whole genome shotgun (WGS) entry which is preliminary data.</text>
</comment>
<feature type="region of interest" description="Disordered" evidence="1">
    <location>
        <begin position="209"/>
        <end position="269"/>
    </location>
</feature>
<feature type="region of interest" description="Disordered" evidence="1">
    <location>
        <begin position="300"/>
        <end position="323"/>
    </location>
</feature>
<gene>
    <name evidence="2" type="ORF">DMC30DRAFT_386311</name>
</gene>